<dbReference type="Proteomes" id="UP000528964">
    <property type="component" value="Unassembled WGS sequence"/>
</dbReference>
<dbReference type="InterPro" id="IPR036412">
    <property type="entry name" value="HAD-like_sf"/>
</dbReference>
<dbReference type="SFLD" id="SFLDS00003">
    <property type="entry name" value="Haloacid_Dehalogenase"/>
    <property type="match status" value="1"/>
</dbReference>
<evidence type="ECO:0000256" key="3">
    <source>
        <dbReference type="ARBA" id="ARBA00022801"/>
    </source>
</evidence>
<dbReference type="FunFam" id="3.40.50.1000:FF:000036">
    <property type="entry name" value="HAD family hydrolase"/>
    <property type="match status" value="1"/>
</dbReference>
<dbReference type="SFLD" id="SFLDG01135">
    <property type="entry name" value="C1.5.6:_HAD__Beta-PGM__Phospha"/>
    <property type="match status" value="1"/>
</dbReference>
<dbReference type="SFLD" id="SFLDG01129">
    <property type="entry name" value="C1.5:_HAD__Beta-PGM__Phosphata"/>
    <property type="match status" value="1"/>
</dbReference>
<dbReference type="PANTHER" id="PTHR42896">
    <property type="entry name" value="XYLULOSE-1,5-BISPHOSPHATE (XUBP) PHOSPHATASE"/>
    <property type="match status" value="1"/>
</dbReference>
<dbReference type="SUPFAM" id="SSF56784">
    <property type="entry name" value="HAD-like"/>
    <property type="match status" value="1"/>
</dbReference>
<keyword evidence="5" id="KW-1185">Reference proteome</keyword>
<proteinExistence type="inferred from homology"/>
<dbReference type="AlphaFoldDB" id="A0A7W6GET8"/>
<dbReference type="SFLD" id="SFLDF00035">
    <property type="entry name" value="phosphoglycolate_phosphatase"/>
    <property type="match status" value="1"/>
</dbReference>
<dbReference type="Gene3D" id="1.10.150.240">
    <property type="entry name" value="Putative phosphatase, domain 2"/>
    <property type="match status" value="1"/>
</dbReference>
<name>A0A7W6GET8_9HYPH</name>
<dbReference type="PANTHER" id="PTHR42896:SF2">
    <property type="entry name" value="CBBY-LIKE PROTEIN"/>
    <property type="match status" value="1"/>
</dbReference>
<keyword evidence="2" id="KW-0479">Metal-binding</keyword>
<comment type="similarity">
    <text evidence="1">Belongs to the HAD-like hydrolase superfamily. CbbY/CbbZ/Gph/YieH family.</text>
</comment>
<dbReference type="Pfam" id="PF00702">
    <property type="entry name" value="Hydrolase"/>
    <property type="match status" value="1"/>
</dbReference>
<dbReference type="PRINTS" id="PR00413">
    <property type="entry name" value="HADHALOGNASE"/>
</dbReference>
<dbReference type="GO" id="GO:0016787">
    <property type="term" value="F:hydrolase activity"/>
    <property type="evidence" value="ECO:0007669"/>
    <property type="project" value="UniProtKB-KW"/>
</dbReference>
<dbReference type="EMBL" id="JACIDR010000001">
    <property type="protein sequence ID" value="MBB3972212.1"/>
    <property type="molecule type" value="Genomic_DNA"/>
</dbReference>
<comment type="caution">
    <text evidence="4">The sequence shown here is derived from an EMBL/GenBank/DDBJ whole genome shotgun (WGS) entry which is preliminary data.</text>
</comment>
<evidence type="ECO:0000313" key="5">
    <source>
        <dbReference type="Proteomes" id="UP000528964"/>
    </source>
</evidence>
<dbReference type="GO" id="GO:0000287">
    <property type="term" value="F:magnesium ion binding"/>
    <property type="evidence" value="ECO:0007669"/>
    <property type="project" value="UniProtKB-ARBA"/>
</dbReference>
<organism evidence="4 5">
    <name type="scientific">Hansschlegelia beijingensis</name>
    <dbReference type="NCBI Taxonomy" id="1133344"/>
    <lineage>
        <taxon>Bacteria</taxon>
        <taxon>Pseudomonadati</taxon>
        <taxon>Pseudomonadota</taxon>
        <taxon>Alphaproteobacteria</taxon>
        <taxon>Hyphomicrobiales</taxon>
        <taxon>Methylopilaceae</taxon>
        <taxon>Hansschlegelia</taxon>
    </lineage>
</organism>
<dbReference type="InterPro" id="IPR044999">
    <property type="entry name" value="CbbY-like"/>
</dbReference>
<evidence type="ECO:0000313" key="4">
    <source>
        <dbReference type="EMBL" id="MBB3972212.1"/>
    </source>
</evidence>
<dbReference type="InterPro" id="IPR006439">
    <property type="entry name" value="HAD-SF_hydro_IA"/>
</dbReference>
<dbReference type="InterPro" id="IPR023214">
    <property type="entry name" value="HAD_sf"/>
</dbReference>
<dbReference type="Gene3D" id="3.40.50.1000">
    <property type="entry name" value="HAD superfamily/HAD-like"/>
    <property type="match status" value="1"/>
</dbReference>
<gene>
    <name evidence="4" type="ORF">GGR24_000845</name>
</gene>
<dbReference type="InterPro" id="IPR023198">
    <property type="entry name" value="PGP-like_dom2"/>
</dbReference>
<evidence type="ECO:0000256" key="2">
    <source>
        <dbReference type="ARBA" id="ARBA00022723"/>
    </source>
</evidence>
<dbReference type="NCBIfam" id="TIGR01509">
    <property type="entry name" value="HAD-SF-IA-v3"/>
    <property type="match status" value="1"/>
</dbReference>
<dbReference type="RefSeq" id="WP_183394012.1">
    <property type="nucleotide sequence ID" value="NZ_JACIDR010000001.1"/>
</dbReference>
<evidence type="ECO:0000256" key="1">
    <source>
        <dbReference type="ARBA" id="ARBA00006171"/>
    </source>
</evidence>
<keyword evidence="3 4" id="KW-0378">Hydrolase</keyword>
<reference evidence="4 5" key="1">
    <citation type="submission" date="2020-08" db="EMBL/GenBank/DDBJ databases">
        <title>Genomic Encyclopedia of Type Strains, Phase IV (KMG-IV): sequencing the most valuable type-strain genomes for metagenomic binning, comparative biology and taxonomic classification.</title>
        <authorList>
            <person name="Goeker M."/>
        </authorList>
    </citation>
    <scope>NUCLEOTIDE SEQUENCE [LARGE SCALE GENOMIC DNA]</scope>
    <source>
        <strain evidence="4 5">DSM 25481</strain>
    </source>
</reference>
<protein>
    <submittedName>
        <fullName evidence="4">HAD superfamily hydrolase (TIGR01509 family)</fullName>
    </submittedName>
</protein>
<accession>A0A7W6GET8</accession>
<sequence length="248" mass="26651">MPLEALIFDVDGTLAETEETHRQALNATFADFDLPWSWDQPTYRRLLRIMGGKERLRHFIEHDRPAKAEAALAALPKLHAAKNERYAALVAAGDVRLRPGVERLIREARAEGLRLAIATTTSLANVEALLAATLGPDARRIFEAVAAGDEVATKKPAPDVFELAVRLLGVDPSRAIAFEDTVYGLRAATAAGLRSVVTPSFYTDDQDFSGAAAVFDTLGDPGRPARHLGGAGAGVTMVTVPFLRTLSP</sequence>